<keyword evidence="1" id="KW-1133">Transmembrane helix</keyword>
<dbReference type="Proteomes" id="UP000230340">
    <property type="component" value="Unassembled WGS sequence"/>
</dbReference>
<feature type="transmembrane region" description="Helical" evidence="1">
    <location>
        <begin position="56"/>
        <end position="75"/>
    </location>
</feature>
<evidence type="ECO:0000313" key="2">
    <source>
        <dbReference type="EMBL" id="PIS23021.1"/>
    </source>
</evidence>
<comment type="caution">
    <text evidence="2">The sequence shown here is derived from an EMBL/GenBank/DDBJ whole genome shotgun (WGS) entry which is preliminary data.</text>
</comment>
<accession>A0A2H0XDU1</accession>
<proteinExistence type="predicted"/>
<dbReference type="AlphaFoldDB" id="A0A2H0XDU1"/>
<keyword evidence="1" id="KW-0472">Membrane</keyword>
<evidence type="ECO:0000313" key="3">
    <source>
        <dbReference type="Proteomes" id="UP000230340"/>
    </source>
</evidence>
<evidence type="ECO:0000256" key="1">
    <source>
        <dbReference type="SAM" id="Phobius"/>
    </source>
</evidence>
<organism evidence="2 3">
    <name type="scientific">candidate division WWE3 bacterium CG08_land_8_20_14_0_20_40_13</name>
    <dbReference type="NCBI Taxonomy" id="1975084"/>
    <lineage>
        <taxon>Bacteria</taxon>
        <taxon>Katanobacteria</taxon>
    </lineage>
</organism>
<sequence length="311" mass="34135">MSITCLNCQGEIKNDKALFCYFCGSQLEQKEAPVSASSVAESLDLKLERKFTKKQALSFAVPILLMAFAIGGLWAGGLGPFKRSSETVTISEVTGAKPRWKTAKLEPVSLGSNFTFGARKFELTVPSDVVFYAEGSDISSYLSGDKEKEFQAILSTLMDMSFKESLTFFEDDFSYFCLSESCGILLLPKDLDKVEQSLTLQSSALSKVQLNAVVFGGFLLVYKDDAVKTSVGEVSERLTKSLGMDSKFLESFKDVPEQGLFFGYLISSDILDNAVNNSPLLDFSLFPSGILEKAEVSFFVAEKDGEIVLNY</sequence>
<dbReference type="EMBL" id="PEYT01000021">
    <property type="protein sequence ID" value="PIS23021.1"/>
    <property type="molecule type" value="Genomic_DNA"/>
</dbReference>
<gene>
    <name evidence="2" type="ORF">COT49_02350</name>
</gene>
<keyword evidence="1" id="KW-0812">Transmembrane</keyword>
<name>A0A2H0XDU1_UNCKA</name>
<protein>
    <submittedName>
        <fullName evidence="2">Uncharacterized protein</fullName>
    </submittedName>
</protein>
<reference evidence="3" key="1">
    <citation type="submission" date="2017-09" db="EMBL/GenBank/DDBJ databases">
        <title>Depth-based differentiation of microbial function through sediment-hosted aquifers and enrichment of novel symbionts in the deep terrestrial subsurface.</title>
        <authorList>
            <person name="Probst A.J."/>
            <person name="Ladd B."/>
            <person name="Jarett J.K."/>
            <person name="Geller-Mcgrath D.E."/>
            <person name="Sieber C.M.K."/>
            <person name="Emerson J.B."/>
            <person name="Anantharaman K."/>
            <person name="Thomas B.C."/>
            <person name="Malmstrom R."/>
            <person name="Stieglmeier M."/>
            <person name="Klingl A."/>
            <person name="Woyke T."/>
            <person name="Ryan C.M."/>
            <person name="Banfield J.F."/>
        </authorList>
    </citation>
    <scope>NUCLEOTIDE SEQUENCE [LARGE SCALE GENOMIC DNA]</scope>
</reference>